<dbReference type="AlphaFoldDB" id="A0A0D2M886"/>
<dbReference type="GO" id="GO:0003676">
    <property type="term" value="F:nucleic acid binding"/>
    <property type="evidence" value="ECO:0007669"/>
    <property type="project" value="InterPro"/>
</dbReference>
<dbReference type="Proteomes" id="UP000054498">
    <property type="component" value="Unassembled WGS sequence"/>
</dbReference>
<dbReference type="SUPFAM" id="SSF53098">
    <property type="entry name" value="Ribonuclease H-like"/>
    <property type="match status" value="1"/>
</dbReference>
<dbReference type="OrthoDB" id="537616at2759"/>
<name>A0A0D2M886_9CHLO</name>
<reference evidence="2 3" key="1">
    <citation type="journal article" date="2013" name="BMC Genomics">
        <title>Reconstruction of the lipid metabolism for the microalga Monoraphidium neglectum from its genome sequence reveals characteristics suitable for biofuel production.</title>
        <authorList>
            <person name="Bogen C."/>
            <person name="Al-Dilaimi A."/>
            <person name="Albersmeier A."/>
            <person name="Wichmann J."/>
            <person name="Grundmann M."/>
            <person name="Rupp O."/>
            <person name="Lauersen K.J."/>
            <person name="Blifernez-Klassen O."/>
            <person name="Kalinowski J."/>
            <person name="Goesmann A."/>
            <person name="Mussgnug J.H."/>
            <person name="Kruse O."/>
        </authorList>
    </citation>
    <scope>NUCLEOTIDE SEQUENCE [LARGE SCALE GENOMIC DNA]</scope>
    <source>
        <strain evidence="2 3">SAG 48.87</strain>
    </source>
</reference>
<dbReference type="PROSITE" id="PS50822">
    <property type="entry name" value="PIWI"/>
    <property type="match status" value="1"/>
</dbReference>
<evidence type="ECO:0000259" key="1">
    <source>
        <dbReference type="PROSITE" id="PS50822"/>
    </source>
</evidence>
<dbReference type="STRING" id="145388.A0A0D2M886"/>
<dbReference type="InterPro" id="IPR036397">
    <property type="entry name" value="RNaseH_sf"/>
</dbReference>
<dbReference type="EMBL" id="KK101816">
    <property type="protein sequence ID" value="KIY99544.1"/>
    <property type="molecule type" value="Genomic_DNA"/>
</dbReference>
<proteinExistence type="predicted"/>
<accession>A0A0D2M886</accession>
<dbReference type="KEGG" id="mng:MNEG_8415"/>
<sequence>MEQPPGMEIVAGMGEALEELLRKRREATGKLPDALLVYRDGVSDSQLGTVVDREVGPMRRACAAVGGPSYAPPLTLLVVSKSHGLRMMAVTGEAGAGGERLPEVDNPLPGSVLDHTVTRPLAYEFYLASHAAIQGTSRPSKYQVLVDDRGLGPDALQLVTHWLCCTHGACSRSVRQPVPARYADQAAAAAALLAKRGAWPQRQQAGGGGGGGSGAGADQGPQYRMIPLADTLAGSHWYL</sequence>
<organism evidence="2 3">
    <name type="scientific">Monoraphidium neglectum</name>
    <dbReference type="NCBI Taxonomy" id="145388"/>
    <lineage>
        <taxon>Eukaryota</taxon>
        <taxon>Viridiplantae</taxon>
        <taxon>Chlorophyta</taxon>
        <taxon>core chlorophytes</taxon>
        <taxon>Chlorophyceae</taxon>
        <taxon>CS clade</taxon>
        <taxon>Sphaeropleales</taxon>
        <taxon>Selenastraceae</taxon>
        <taxon>Monoraphidium</taxon>
    </lineage>
</organism>
<dbReference type="InterPro" id="IPR003165">
    <property type="entry name" value="Piwi"/>
</dbReference>
<protein>
    <submittedName>
        <fullName evidence="2">Argonaute-like protein</fullName>
    </submittedName>
</protein>
<dbReference type="GeneID" id="25741291"/>
<evidence type="ECO:0000313" key="2">
    <source>
        <dbReference type="EMBL" id="KIY99544.1"/>
    </source>
</evidence>
<dbReference type="InterPro" id="IPR012337">
    <property type="entry name" value="RNaseH-like_sf"/>
</dbReference>
<gene>
    <name evidence="2" type="ORF">MNEG_8415</name>
</gene>
<dbReference type="Gene3D" id="3.30.420.10">
    <property type="entry name" value="Ribonuclease H-like superfamily/Ribonuclease H"/>
    <property type="match status" value="1"/>
</dbReference>
<dbReference type="RefSeq" id="XP_013898564.1">
    <property type="nucleotide sequence ID" value="XM_014043110.1"/>
</dbReference>
<dbReference type="SMART" id="SM00950">
    <property type="entry name" value="Piwi"/>
    <property type="match status" value="1"/>
</dbReference>
<keyword evidence="3" id="KW-1185">Reference proteome</keyword>
<feature type="domain" description="Piwi" evidence="1">
    <location>
        <begin position="1"/>
        <end position="195"/>
    </location>
</feature>
<dbReference type="PANTHER" id="PTHR22891">
    <property type="entry name" value="EUKARYOTIC TRANSLATION INITIATION FACTOR 2C"/>
    <property type="match status" value="1"/>
</dbReference>
<dbReference type="Pfam" id="PF02171">
    <property type="entry name" value="Piwi"/>
    <property type="match status" value="1"/>
</dbReference>
<evidence type="ECO:0000313" key="3">
    <source>
        <dbReference type="Proteomes" id="UP000054498"/>
    </source>
</evidence>